<protein>
    <recommendedName>
        <fullName evidence="2">Tetrapyrrole biosynthesis uroporphyrinogen III synthase domain-containing protein</fullName>
    </recommendedName>
</protein>
<gene>
    <name evidence="3" type="ORF">DL240_03840</name>
</gene>
<proteinExistence type="predicted"/>
<dbReference type="InterPro" id="IPR003754">
    <property type="entry name" value="4pyrrol_synth_uPrphyn_synth"/>
</dbReference>
<evidence type="ECO:0000313" key="4">
    <source>
        <dbReference type="Proteomes" id="UP000249169"/>
    </source>
</evidence>
<dbReference type="InterPro" id="IPR036108">
    <property type="entry name" value="4pyrrol_syn_uPrphyn_synt_sf"/>
</dbReference>
<evidence type="ECO:0000256" key="1">
    <source>
        <dbReference type="SAM" id="MobiDB-lite"/>
    </source>
</evidence>
<keyword evidence="4" id="KW-1185">Reference proteome</keyword>
<dbReference type="Proteomes" id="UP000249169">
    <property type="component" value="Unassembled WGS sequence"/>
</dbReference>
<dbReference type="SUPFAM" id="SSF69618">
    <property type="entry name" value="HemD-like"/>
    <property type="match status" value="1"/>
</dbReference>
<dbReference type="AlphaFoldDB" id="A0A328CAZ8"/>
<dbReference type="Pfam" id="PF02602">
    <property type="entry name" value="HEM4"/>
    <property type="match status" value="1"/>
</dbReference>
<name>A0A328CAZ8_9DELT</name>
<reference evidence="3 4" key="1">
    <citation type="submission" date="2018-05" db="EMBL/GenBank/DDBJ databases">
        <title>Lujinxingia marina gen. nov. sp. nov., a new facultative anaerobic member of the class Deltaproteobacteria, and proposal of Lujinxingaceae fam. nov.</title>
        <authorList>
            <person name="Li C.-M."/>
        </authorList>
    </citation>
    <scope>NUCLEOTIDE SEQUENCE [LARGE SCALE GENOMIC DNA]</scope>
    <source>
        <strain evidence="3 4">B210</strain>
    </source>
</reference>
<feature type="compositionally biased region" description="Basic residues" evidence="1">
    <location>
        <begin position="1"/>
        <end position="22"/>
    </location>
</feature>
<accession>A0A328CAZ8</accession>
<feature type="domain" description="Tetrapyrrole biosynthesis uroporphyrinogen III synthase" evidence="2">
    <location>
        <begin position="54"/>
        <end position="257"/>
    </location>
</feature>
<dbReference type="GO" id="GO:0033014">
    <property type="term" value="P:tetrapyrrole biosynthetic process"/>
    <property type="evidence" value="ECO:0007669"/>
    <property type="project" value="InterPro"/>
</dbReference>
<organism evidence="3 4">
    <name type="scientific">Lujinxingia litoralis</name>
    <dbReference type="NCBI Taxonomy" id="2211119"/>
    <lineage>
        <taxon>Bacteria</taxon>
        <taxon>Deltaproteobacteria</taxon>
        <taxon>Bradymonadales</taxon>
        <taxon>Lujinxingiaceae</taxon>
        <taxon>Lujinxingia</taxon>
    </lineage>
</organism>
<dbReference type="CDD" id="cd06578">
    <property type="entry name" value="HemD"/>
    <property type="match status" value="1"/>
</dbReference>
<dbReference type="EMBL" id="QHKO01000001">
    <property type="protein sequence ID" value="RAL25352.1"/>
    <property type="molecule type" value="Genomic_DNA"/>
</dbReference>
<dbReference type="Gene3D" id="3.40.50.10090">
    <property type="match status" value="2"/>
</dbReference>
<feature type="region of interest" description="Disordered" evidence="1">
    <location>
        <begin position="1"/>
        <end position="30"/>
    </location>
</feature>
<dbReference type="GO" id="GO:0004852">
    <property type="term" value="F:uroporphyrinogen-III synthase activity"/>
    <property type="evidence" value="ECO:0007669"/>
    <property type="project" value="InterPro"/>
</dbReference>
<comment type="caution">
    <text evidence="3">The sequence shown here is derived from an EMBL/GenBank/DDBJ whole genome shotgun (WGS) entry which is preliminary data.</text>
</comment>
<sequence>MPARSPHRRRSERAGPRARRRLFGTGRPEHPARMTLATPLRILDTGLEAAGAPTGADLHHCPALRVNWLRVENARLRALLNTPHHLIFYSAHAVESVLHQGLLTPEEAREHHLIAVGPLTAQVLANAFHVPVSVPERHYFESLIELLQRCEPRDVLAMGLKDKTRDLSPVTSAWGVAFHEVPVYETEPNCAALARALAELAPDWVTVTSSRGAEALRQALPEQPARLPRIAAIGPRTAERLAELQLPADLIAPSPDRTLLIEAILQDSP</sequence>
<evidence type="ECO:0000313" key="3">
    <source>
        <dbReference type="EMBL" id="RAL25352.1"/>
    </source>
</evidence>
<evidence type="ECO:0000259" key="2">
    <source>
        <dbReference type="Pfam" id="PF02602"/>
    </source>
</evidence>